<protein>
    <submittedName>
        <fullName evidence="1">Uncharacterized protein</fullName>
    </submittedName>
</protein>
<reference evidence="1 2" key="1">
    <citation type="journal article" date="2023" name="BMC Biol.">
        <title>The compact genome of the sponge Oopsacas minuta (Hexactinellida) is lacking key metazoan core genes.</title>
        <authorList>
            <person name="Santini S."/>
            <person name="Schenkelaars Q."/>
            <person name="Jourda C."/>
            <person name="Duchesne M."/>
            <person name="Belahbib H."/>
            <person name="Rocher C."/>
            <person name="Selva M."/>
            <person name="Riesgo A."/>
            <person name="Vervoort M."/>
            <person name="Leys S.P."/>
            <person name="Kodjabachian L."/>
            <person name="Le Bivic A."/>
            <person name="Borchiellini C."/>
            <person name="Claverie J.M."/>
            <person name="Renard E."/>
        </authorList>
    </citation>
    <scope>NUCLEOTIDE SEQUENCE [LARGE SCALE GENOMIC DNA]</scope>
    <source>
        <strain evidence="1">SPO-2</strain>
    </source>
</reference>
<organism evidence="1 2">
    <name type="scientific">Oopsacas minuta</name>
    <dbReference type="NCBI Taxonomy" id="111878"/>
    <lineage>
        <taxon>Eukaryota</taxon>
        <taxon>Metazoa</taxon>
        <taxon>Porifera</taxon>
        <taxon>Hexactinellida</taxon>
        <taxon>Hexasterophora</taxon>
        <taxon>Lyssacinosida</taxon>
        <taxon>Leucopsacidae</taxon>
        <taxon>Oopsacas</taxon>
    </lineage>
</organism>
<dbReference type="AlphaFoldDB" id="A0AAV7JIK0"/>
<accession>A0AAV7JIK0</accession>
<dbReference type="Proteomes" id="UP001165289">
    <property type="component" value="Unassembled WGS sequence"/>
</dbReference>
<gene>
    <name evidence="1" type="ORF">LOD99_7901</name>
</gene>
<evidence type="ECO:0000313" key="2">
    <source>
        <dbReference type="Proteomes" id="UP001165289"/>
    </source>
</evidence>
<dbReference type="EMBL" id="JAKMXF010000327">
    <property type="protein sequence ID" value="KAI6648674.1"/>
    <property type="molecule type" value="Genomic_DNA"/>
</dbReference>
<sequence length="196" mass="22284">MRPSRMIDHLKSRHSDKVEKDVQFFIKLRDSRKTMGGIFRKIDRQNIDGLVASYNISLLIAKSGKPHTIGEKLILPAIQEAVTIVMHSDGGSVIKSIPLSNDTVASDVEKTLYSILKTTEFSLQIDESTLPGNEALLFAYVRYILEGIMFEEMLFARPLVTDTKGESIYKVMENFFQEKEIPMNNIMLVQQMGRQL</sequence>
<name>A0AAV7JIK0_9METZ</name>
<keyword evidence="2" id="KW-1185">Reference proteome</keyword>
<comment type="caution">
    <text evidence="1">The sequence shown here is derived from an EMBL/GenBank/DDBJ whole genome shotgun (WGS) entry which is preliminary data.</text>
</comment>
<evidence type="ECO:0000313" key="1">
    <source>
        <dbReference type="EMBL" id="KAI6648674.1"/>
    </source>
</evidence>
<dbReference type="PANTHER" id="PTHR45913:SF22">
    <property type="entry name" value="SCAN BOX DOMAIN-CONTAINING PROTEIN"/>
    <property type="match status" value="1"/>
</dbReference>
<proteinExistence type="predicted"/>
<dbReference type="PANTHER" id="PTHR45913">
    <property type="entry name" value="EPM2A-INTERACTING PROTEIN 1"/>
    <property type="match status" value="1"/>
</dbReference>